<comment type="caution">
    <text evidence="1">The sequence shown here is derived from an EMBL/GenBank/DDBJ whole genome shotgun (WGS) entry which is preliminary data.</text>
</comment>
<name>A0A0B8PFH1_9VIBR</name>
<reference evidence="1 2" key="1">
    <citation type="submission" date="2015-01" db="EMBL/GenBank/DDBJ databases">
        <title>Vibrio sp. C5 JCM 19232 whole genome shotgun sequence.</title>
        <authorList>
            <person name="Sawabe T."/>
            <person name="Meirelles P."/>
            <person name="Feng G."/>
            <person name="Sayaka M."/>
            <person name="Hattori M."/>
            <person name="Ohkuma M."/>
        </authorList>
    </citation>
    <scope>NUCLEOTIDE SEQUENCE [LARGE SCALE GENOMIC DNA]</scope>
    <source>
        <strain evidence="1 2">JCM19232</strain>
    </source>
</reference>
<dbReference type="EMBL" id="BBSA01000008">
    <property type="protein sequence ID" value="GAM63357.1"/>
    <property type="molecule type" value="Genomic_DNA"/>
</dbReference>
<organism evidence="1 2">
    <name type="scientific">Vibrio ishigakensis</name>
    <dbReference type="NCBI Taxonomy" id="1481914"/>
    <lineage>
        <taxon>Bacteria</taxon>
        <taxon>Pseudomonadati</taxon>
        <taxon>Pseudomonadota</taxon>
        <taxon>Gammaproteobacteria</taxon>
        <taxon>Vibrionales</taxon>
        <taxon>Vibrionaceae</taxon>
        <taxon>Vibrio</taxon>
    </lineage>
</organism>
<dbReference type="Proteomes" id="UP000031670">
    <property type="component" value="Unassembled WGS sequence"/>
</dbReference>
<dbReference type="AlphaFoldDB" id="A0A0B8PFH1"/>
<proteinExistence type="predicted"/>
<protein>
    <submittedName>
        <fullName evidence="1">Uncharacterized protein</fullName>
    </submittedName>
</protein>
<sequence length="43" mass="4932">MSGYTVSKLDFSNEKIVDEVIELLEKMFSKKVYKGLVEMEICG</sequence>
<accession>A0A0B8PFH1</accession>
<reference evidence="1 2" key="2">
    <citation type="submission" date="2015-01" db="EMBL/GenBank/DDBJ databases">
        <authorList>
            <consortium name="NBRP consortium"/>
            <person name="Sawabe T."/>
            <person name="Meirelles P."/>
            <person name="Feng G."/>
            <person name="Sayaka M."/>
            <person name="Hattori M."/>
            <person name="Ohkuma M."/>
        </authorList>
    </citation>
    <scope>NUCLEOTIDE SEQUENCE [LARGE SCALE GENOMIC DNA]</scope>
    <source>
        <strain evidence="1 2">JCM19232</strain>
    </source>
</reference>
<evidence type="ECO:0000313" key="2">
    <source>
        <dbReference type="Proteomes" id="UP000031670"/>
    </source>
</evidence>
<gene>
    <name evidence="1" type="ORF">JCM19232_1504</name>
</gene>
<evidence type="ECO:0000313" key="1">
    <source>
        <dbReference type="EMBL" id="GAM63357.1"/>
    </source>
</evidence>